<gene>
    <name evidence="1" type="ORF">MRATA1EN22A_LOCUS14204</name>
</gene>
<protein>
    <submittedName>
        <fullName evidence="1">Uncharacterized protein</fullName>
    </submittedName>
</protein>
<proteinExistence type="predicted"/>
<evidence type="ECO:0000313" key="2">
    <source>
        <dbReference type="Proteomes" id="UP001162501"/>
    </source>
</evidence>
<organism evidence="1 2">
    <name type="scientific">Rangifer tarandus platyrhynchus</name>
    <name type="common">Svalbard reindeer</name>
    <dbReference type="NCBI Taxonomy" id="3082113"/>
    <lineage>
        <taxon>Eukaryota</taxon>
        <taxon>Metazoa</taxon>
        <taxon>Chordata</taxon>
        <taxon>Craniata</taxon>
        <taxon>Vertebrata</taxon>
        <taxon>Euteleostomi</taxon>
        <taxon>Mammalia</taxon>
        <taxon>Eutheria</taxon>
        <taxon>Laurasiatheria</taxon>
        <taxon>Artiodactyla</taxon>
        <taxon>Ruminantia</taxon>
        <taxon>Pecora</taxon>
        <taxon>Cervidae</taxon>
        <taxon>Odocoileinae</taxon>
        <taxon>Rangifer</taxon>
    </lineage>
</organism>
<dbReference type="EMBL" id="OX596108">
    <property type="protein sequence ID" value="CAN0242003.1"/>
    <property type="molecule type" value="Genomic_DNA"/>
</dbReference>
<dbReference type="Proteomes" id="UP001162501">
    <property type="component" value="Chromosome 24"/>
</dbReference>
<accession>A0AC59Z582</accession>
<reference evidence="1" key="2">
    <citation type="submission" date="2025-03" db="EMBL/GenBank/DDBJ databases">
        <authorList>
            <consortium name="ELIXIR-Norway"/>
            <consortium name="Elixir Norway"/>
        </authorList>
    </citation>
    <scope>NUCLEOTIDE SEQUENCE</scope>
</reference>
<name>A0AC59Z582_RANTA</name>
<reference evidence="1" key="1">
    <citation type="submission" date="2023-05" db="EMBL/GenBank/DDBJ databases">
        <authorList>
            <consortium name="ELIXIR-Norway"/>
        </authorList>
    </citation>
    <scope>NUCLEOTIDE SEQUENCE</scope>
</reference>
<sequence length="118" mass="12403">MLSQSQSLPHSENRIIRTVIAAALSSLGQDVAISGSVLGLGCQATQRVDAATGEERGRGFQAEPGLQAWMRKCAFKPGLLPSAPTPRPRVGEAGMNMNSSLAGRMVDTWLATKISPQG</sequence>
<evidence type="ECO:0000313" key="1">
    <source>
        <dbReference type="EMBL" id="CAN0242003.1"/>
    </source>
</evidence>